<gene>
    <name evidence="1" type="ORF">ATJ78_1685</name>
</gene>
<sequence>MTSSQTWNPTGQQFTLTGARDSLTVTEVGATLRELVLNGTQVLETFAEDALPLSAQGNVLVPWPNRVRDGKWTLDGTTQQLDITEPKFGNASHGLLRTQPYALVEQDAASITLAADIHPQRGYPFSLETSIRYALTGGGLEVTHSIANRGTRRAPVGIGTHGYYRIGDVDTDDLTATSTGTTVIDVDDRMNPTGVSGVPPEKDLRAGRAVRELNVDTAYTGLALNEGRYEHSLTASDGRALTVWGDEQFGYVQFYTSDRIRSDGTRSLAIEPMTMPANAFNSGEGLRWIEPGETWTARWGVTFSG</sequence>
<keyword evidence="2" id="KW-1185">Reference proteome</keyword>
<comment type="caution">
    <text evidence="1">The sequence shown here is derived from an EMBL/GenBank/DDBJ whole genome shotgun (WGS) entry which is preliminary data.</text>
</comment>
<dbReference type="SUPFAM" id="SSF74650">
    <property type="entry name" value="Galactose mutarotase-like"/>
    <property type="match status" value="1"/>
</dbReference>
<reference evidence="1 2" key="1">
    <citation type="submission" date="2017-10" db="EMBL/GenBank/DDBJ databases">
        <title>Sequencing the genomes of 1000 actinobacteria strains.</title>
        <authorList>
            <person name="Klenk H.-P."/>
        </authorList>
    </citation>
    <scope>NUCLEOTIDE SEQUENCE [LARGE SCALE GENOMIC DNA]</scope>
    <source>
        <strain evidence="1 2">DSM 21798</strain>
    </source>
</reference>
<dbReference type="Pfam" id="PF01263">
    <property type="entry name" value="Aldose_epim"/>
    <property type="match status" value="1"/>
</dbReference>
<dbReference type="GO" id="GO:0030246">
    <property type="term" value="F:carbohydrate binding"/>
    <property type="evidence" value="ECO:0007669"/>
    <property type="project" value="InterPro"/>
</dbReference>
<dbReference type="InterPro" id="IPR011013">
    <property type="entry name" value="Gal_mutarotase_sf_dom"/>
</dbReference>
<evidence type="ECO:0000313" key="1">
    <source>
        <dbReference type="EMBL" id="PFG30748.1"/>
    </source>
</evidence>
<dbReference type="InterPro" id="IPR014718">
    <property type="entry name" value="GH-type_carb-bd"/>
</dbReference>
<dbReference type="CDD" id="cd09022">
    <property type="entry name" value="Aldose_epim_Ec_YihR"/>
    <property type="match status" value="1"/>
</dbReference>
<dbReference type="InterPro" id="IPR008183">
    <property type="entry name" value="Aldose_1/G6P_1-epimerase"/>
</dbReference>
<dbReference type="Gene3D" id="2.70.98.10">
    <property type="match status" value="1"/>
</dbReference>
<dbReference type="InterPro" id="IPR037480">
    <property type="entry name" value="YihR-like"/>
</dbReference>
<protein>
    <submittedName>
        <fullName evidence="1">Aldose 1-epimerase</fullName>
    </submittedName>
</protein>
<dbReference type="GO" id="GO:0016853">
    <property type="term" value="F:isomerase activity"/>
    <property type="evidence" value="ECO:0007669"/>
    <property type="project" value="InterPro"/>
</dbReference>
<accession>A0A2A9DVN5</accession>
<dbReference type="Proteomes" id="UP000221369">
    <property type="component" value="Unassembled WGS sequence"/>
</dbReference>
<dbReference type="RefSeq" id="WP_098407169.1">
    <property type="nucleotide sequence ID" value="NZ_PDJE01000001.1"/>
</dbReference>
<name>A0A2A9DVN5_9MICO</name>
<dbReference type="GO" id="GO:0005975">
    <property type="term" value="P:carbohydrate metabolic process"/>
    <property type="evidence" value="ECO:0007669"/>
    <property type="project" value="InterPro"/>
</dbReference>
<dbReference type="AlphaFoldDB" id="A0A2A9DVN5"/>
<organism evidence="1 2">
    <name type="scientific">Paramicrobacterium agarici</name>
    <dbReference type="NCBI Taxonomy" id="630514"/>
    <lineage>
        <taxon>Bacteria</taxon>
        <taxon>Bacillati</taxon>
        <taxon>Actinomycetota</taxon>
        <taxon>Actinomycetes</taxon>
        <taxon>Micrococcales</taxon>
        <taxon>Microbacteriaceae</taxon>
        <taxon>Paramicrobacterium</taxon>
    </lineage>
</organism>
<dbReference type="EMBL" id="PDJE01000001">
    <property type="protein sequence ID" value="PFG30748.1"/>
    <property type="molecule type" value="Genomic_DNA"/>
</dbReference>
<proteinExistence type="predicted"/>
<evidence type="ECO:0000313" key="2">
    <source>
        <dbReference type="Proteomes" id="UP000221369"/>
    </source>
</evidence>